<dbReference type="EC" id="2.7.7.7" evidence="2"/>
<accession>A0A0G1E2Y4</accession>
<keyword evidence="6" id="KW-0239">DNA-directed DNA polymerase</keyword>
<dbReference type="PANTHER" id="PTHR32294:SF0">
    <property type="entry name" value="DNA POLYMERASE III SUBUNIT ALPHA"/>
    <property type="match status" value="1"/>
</dbReference>
<comment type="catalytic activity">
    <reaction evidence="7">
        <text>DNA(n) + a 2'-deoxyribonucleoside 5'-triphosphate = DNA(n+1) + diphosphate</text>
        <dbReference type="Rhea" id="RHEA:22508"/>
        <dbReference type="Rhea" id="RHEA-COMP:17339"/>
        <dbReference type="Rhea" id="RHEA-COMP:17340"/>
        <dbReference type="ChEBI" id="CHEBI:33019"/>
        <dbReference type="ChEBI" id="CHEBI:61560"/>
        <dbReference type="ChEBI" id="CHEBI:173112"/>
        <dbReference type="EC" id="2.7.7.7"/>
    </reaction>
</comment>
<evidence type="ECO:0000259" key="10">
    <source>
        <dbReference type="Pfam" id="PF14579"/>
    </source>
</evidence>
<protein>
    <recommendedName>
        <fullName evidence="2">DNA-directed DNA polymerase</fullName>
        <ecNumber evidence="2">2.7.7.7</ecNumber>
    </recommendedName>
</protein>
<feature type="domain" description="DNA polymerase helix-hairpin-helix motif" evidence="10">
    <location>
        <begin position="352"/>
        <end position="458"/>
    </location>
</feature>
<sequence>YGEVDRIAKLIPPPKQGFHQSLDDALRVVQELNELYKSNSQVKILIDLAKKVEGTVRHASVHAAGLVISPTAMTDFTPLQRESNGDKIISQYDMFSIDQDYEGVGLIKLDILGIRNLSILGHAVDIVRGNRGVEVDLNNLPMDDKKSFKLLAQGATMGLFQLESSGMTRYLVELKPTSIFDIMVMVALYRPGPMSIIDEYIARKHDPKRISYYDPRMKDYLQSSLGLLVYQEDVLLTTINIAGYDWAEADKFRKAMGKKIPAEMAKQKEHFIEGCIANGLTKEKAEGLYQLIKPFEGYGFGKAHAASYAMVAYQTAYMKANFPVEFMAAVMTAEYGDSDKIAAAMEECKKMGIAVLPPDVNKSGVGFTIEDLENGQGIRFGLSAIKNVGILAIESIIKARDPSADSTHSTSSGRASSGQAFKSMADLCCRVDTRLVNKKALESLIKAGALDLLGTRAAQLLVLEACLEKVHQQSKNSLSGQVGLFGEEEKINEIAVKLPDIPELELDQMLIFEKELLGFYLHEPPFLELLKKTEEICSVKISEITEELVGQKVVLGGVLTEVKMVMTKKSQAEMAFIKLSDTLSDIEAVVFPKTFEVAKQILEKDKVLLAWGRIDKREDQLSLVVDKIEEYNPETSVVDIPQGVKVTKEVEVIVPSGAGVEVLQKVNKILRTYPGNFSVSILLPNGGNDLKKMSLPFGVSFDPLLVDEIEGLLGKGAIRLI</sequence>
<feature type="domain" description="OB" evidence="8">
    <location>
        <begin position="557"/>
        <end position="630"/>
    </location>
</feature>
<proteinExistence type="predicted"/>
<evidence type="ECO:0000256" key="3">
    <source>
        <dbReference type="ARBA" id="ARBA00022679"/>
    </source>
</evidence>
<evidence type="ECO:0000256" key="1">
    <source>
        <dbReference type="ARBA" id="ARBA00004496"/>
    </source>
</evidence>
<dbReference type="InterPro" id="IPR040982">
    <property type="entry name" value="DNA_pol3_finger"/>
</dbReference>
<dbReference type="InterPro" id="IPR004805">
    <property type="entry name" value="DnaE2/DnaE/PolC"/>
</dbReference>
<evidence type="ECO:0000259" key="11">
    <source>
        <dbReference type="Pfam" id="PF17657"/>
    </source>
</evidence>
<dbReference type="NCBIfam" id="TIGR00594">
    <property type="entry name" value="polc"/>
    <property type="match status" value="1"/>
</dbReference>
<dbReference type="Pfam" id="PF01336">
    <property type="entry name" value="tRNA_anti-codon"/>
    <property type="match status" value="1"/>
</dbReference>
<evidence type="ECO:0000256" key="5">
    <source>
        <dbReference type="ARBA" id="ARBA00022705"/>
    </source>
</evidence>
<dbReference type="PATRIC" id="fig|1618425.3.peg.905"/>
<evidence type="ECO:0000313" key="13">
    <source>
        <dbReference type="Proteomes" id="UP000034785"/>
    </source>
</evidence>
<feature type="domain" description="DNA polymerase III alpha subunit finger" evidence="11">
    <location>
        <begin position="116"/>
        <end position="279"/>
    </location>
</feature>
<dbReference type="GO" id="GO:0008408">
    <property type="term" value="F:3'-5' exonuclease activity"/>
    <property type="evidence" value="ECO:0007669"/>
    <property type="project" value="InterPro"/>
</dbReference>
<dbReference type="Gene3D" id="1.10.150.870">
    <property type="match status" value="1"/>
</dbReference>
<keyword evidence="4" id="KW-0548">Nucleotidyltransferase</keyword>
<evidence type="ECO:0000256" key="4">
    <source>
        <dbReference type="ARBA" id="ARBA00022695"/>
    </source>
</evidence>
<keyword evidence="5" id="KW-0235">DNA replication</keyword>
<dbReference type="Pfam" id="PF14579">
    <property type="entry name" value="HHH_6"/>
    <property type="match status" value="1"/>
</dbReference>
<evidence type="ECO:0000313" key="12">
    <source>
        <dbReference type="EMBL" id="KKS68958.1"/>
    </source>
</evidence>
<dbReference type="InterPro" id="IPR029460">
    <property type="entry name" value="DNAPol_HHH"/>
</dbReference>
<dbReference type="Pfam" id="PF07733">
    <property type="entry name" value="DNA_pol3_alpha"/>
    <property type="match status" value="1"/>
</dbReference>
<evidence type="ECO:0000259" key="9">
    <source>
        <dbReference type="Pfam" id="PF07733"/>
    </source>
</evidence>
<organism evidence="12 13">
    <name type="scientific">Candidatus Daviesbacteria bacterium GW2011_GWA2_42_7</name>
    <dbReference type="NCBI Taxonomy" id="1618425"/>
    <lineage>
        <taxon>Bacteria</taxon>
        <taxon>Candidatus Daviesiibacteriota</taxon>
    </lineage>
</organism>
<evidence type="ECO:0000256" key="6">
    <source>
        <dbReference type="ARBA" id="ARBA00022932"/>
    </source>
</evidence>
<dbReference type="InterPro" id="IPR012340">
    <property type="entry name" value="NA-bd_OB-fold"/>
</dbReference>
<feature type="non-terminal residue" evidence="12">
    <location>
        <position position="1"/>
    </location>
</feature>
<dbReference type="GO" id="GO:0003887">
    <property type="term" value="F:DNA-directed DNA polymerase activity"/>
    <property type="evidence" value="ECO:0007669"/>
    <property type="project" value="UniProtKB-KW"/>
</dbReference>
<dbReference type="PANTHER" id="PTHR32294">
    <property type="entry name" value="DNA POLYMERASE III SUBUNIT ALPHA"/>
    <property type="match status" value="1"/>
</dbReference>
<dbReference type="InterPro" id="IPR011708">
    <property type="entry name" value="DNA_pol3_alpha_NTPase_dom"/>
</dbReference>
<dbReference type="AlphaFoldDB" id="A0A0G1E2Y4"/>
<reference evidence="12 13" key="1">
    <citation type="journal article" date="2015" name="Nature">
        <title>rRNA introns, odd ribosomes, and small enigmatic genomes across a large radiation of phyla.</title>
        <authorList>
            <person name="Brown C.T."/>
            <person name="Hug L.A."/>
            <person name="Thomas B.C."/>
            <person name="Sharon I."/>
            <person name="Castelle C.J."/>
            <person name="Singh A."/>
            <person name="Wilkins M.J."/>
            <person name="Williams K.H."/>
            <person name="Banfield J.F."/>
        </authorList>
    </citation>
    <scope>NUCLEOTIDE SEQUENCE [LARGE SCALE GENOMIC DNA]</scope>
</reference>
<evidence type="ECO:0000259" key="8">
    <source>
        <dbReference type="Pfam" id="PF01336"/>
    </source>
</evidence>
<dbReference type="Proteomes" id="UP000034785">
    <property type="component" value="Unassembled WGS sequence"/>
</dbReference>
<dbReference type="EMBL" id="LCEJ01000069">
    <property type="protein sequence ID" value="KKS68958.1"/>
    <property type="molecule type" value="Genomic_DNA"/>
</dbReference>
<evidence type="ECO:0000256" key="2">
    <source>
        <dbReference type="ARBA" id="ARBA00012417"/>
    </source>
</evidence>
<feature type="domain" description="Bacterial DNA polymerase III alpha subunit NTPase" evidence="9">
    <location>
        <begin position="2"/>
        <end position="113"/>
    </location>
</feature>
<dbReference type="CDD" id="cd04485">
    <property type="entry name" value="DnaE_OBF"/>
    <property type="match status" value="1"/>
</dbReference>
<dbReference type="InterPro" id="IPR041931">
    <property type="entry name" value="DNA_pol3_alpha_thumb_dom"/>
</dbReference>
<keyword evidence="3" id="KW-0808">Transferase</keyword>
<dbReference type="GO" id="GO:0005737">
    <property type="term" value="C:cytoplasm"/>
    <property type="evidence" value="ECO:0007669"/>
    <property type="project" value="UniProtKB-SubCell"/>
</dbReference>
<dbReference type="Gene3D" id="2.40.50.140">
    <property type="entry name" value="Nucleic acid-binding proteins"/>
    <property type="match status" value="1"/>
</dbReference>
<comment type="subcellular location">
    <subcellularLocation>
        <location evidence="1">Cytoplasm</location>
    </subcellularLocation>
</comment>
<name>A0A0G1E2Y4_9BACT</name>
<dbReference type="GO" id="GO:0006260">
    <property type="term" value="P:DNA replication"/>
    <property type="evidence" value="ECO:0007669"/>
    <property type="project" value="UniProtKB-KW"/>
</dbReference>
<comment type="caution">
    <text evidence="12">The sequence shown here is derived from an EMBL/GenBank/DDBJ whole genome shotgun (WGS) entry which is preliminary data.</text>
</comment>
<dbReference type="InterPro" id="IPR004365">
    <property type="entry name" value="NA-bd_OB_tRNA"/>
</dbReference>
<evidence type="ECO:0000256" key="7">
    <source>
        <dbReference type="ARBA" id="ARBA00049244"/>
    </source>
</evidence>
<dbReference type="Gene3D" id="1.10.10.1600">
    <property type="entry name" value="Bacterial DNA polymerase III alpha subunit, thumb domain"/>
    <property type="match status" value="1"/>
</dbReference>
<gene>
    <name evidence="12" type="ORF">UV41_C0069G0012</name>
</gene>
<dbReference type="GO" id="GO:0003676">
    <property type="term" value="F:nucleic acid binding"/>
    <property type="evidence" value="ECO:0007669"/>
    <property type="project" value="InterPro"/>
</dbReference>
<dbReference type="Pfam" id="PF17657">
    <property type="entry name" value="DNA_pol3_finger"/>
    <property type="match status" value="1"/>
</dbReference>